<dbReference type="EMBL" id="FNET01000013">
    <property type="protein sequence ID" value="SDL75956.1"/>
    <property type="molecule type" value="Genomic_DNA"/>
</dbReference>
<dbReference type="Proteomes" id="UP000199682">
    <property type="component" value="Unassembled WGS sequence"/>
</dbReference>
<organism evidence="1 2">
    <name type="scientific">Lentzea albidocapillata subsp. violacea</name>
    <dbReference type="NCBI Taxonomy" id="128104"/>
    <lineage>
        <taxon>Bacteria</taxon>
        <taxon>Bacillati</taxon>
        <taxon>Actinomycetota</taxon>
        <taxon>Actinomycetes</taxon>
        <taxon>Pseudonocardiales</taxon>
        <taxon>Pseudonocardiaceae</taxon>
        <taxon>Lentzea</taxon>
    </lineage>
</organism>
<reference evidence="2" key="1">
    <citation type="submission" date="2016-10" db="EMBL/GenBank/DDBJ databases">
        <authorList>
            <person name="Varghese N."/>
            <person name="Submissions S."/>
        </authorList>
    </citation>
    <scope>NUCLEOTIDE SEQUENCE [LARGE SCALE GENOMIC DNA]</scope>
    <source>
        <strain evidence="2">DSM 44796</strain>
    </source>
</reference>
<evidence type="ECO:0008006" key="3">
    <source>
        <dbReference type="Google" id="ProtNLM"/>
    </source>
</evidence>
<dbReference type="RefSeq" id="WP_090009658.1">
    <property type="nucleotide sequence ID" value="NZ_FNET01000013.1"/>
</dbReference>
<name>A0A1G9MNU6_9PSEU</name>
<evidence type="ECO:0000313" key="1">
    <source>
        <dbReference type="EMBL" id="SDL75956.1"/>
    </source>
</evidence>
<dbReference type="AlphaFoldDB" id="A0A1G9MNU6"/>
<evidence type="ECO:0000313" key="2">
    <source>
        <dbReference type="Proteomes" id="UP000199682"/>
    </source>
</evidence>
<sequence>MRHPIDLEALGTLFVHRVAPVAALIHIGLSSSLIDQRCRPGGPWQRLFPSIFLLSRAGPSREQLVQAALLYAGEGAMLTAFDALYLHGMRSVLPTADAIHVLAPRNSGAWGHGTLRLERTDRLPKPALRRGFHVAPLERAAVDAIRRTRSIPDTKAILDEVTHYVGIQALRAELAMAPRKGTTLARKLLGDSPARQLELAVMDHHRPPSVPQARTPQPVG</sequence>
<proteinExistence type="predicted"/>
<accession>A0A1G9MNU6</accession>
<protein>
    <recommendedName>
        <fullName evidence="3">Transcriptional regulator, AbiEi antitoxin, Type IV TA system</fullName>
    </recommendedName>
</protein>
<gene>
    <name evidence="1" type="ORF">SAMN04488074_11390</name>
</gene>